<organism evidence="2">
    <name type="scientific">Arundo donax</name>
    <name type="common">Giant reed</name>
    <name type="synonym">Donax arundinaceus</name>
    <dbReference type="NCBI Taxonomy" id="35708"/>
    <lineage>
        <taxon>Eukaryota</taxon>
        <taxon>Viridiplantae</taxon>
        <taxon>Streptophyta</taxon>
        <taxon>Embryophyta</taxon>
        <taxon>Tracheophyta</taxon>
        <taxon>Spermatophyta</taxon>
        <taxon>Magnoliopsida</taxon>
        <taxon>Liliopsida</taxon>
        <taxon>Poales</taxon>
        <taxon>Poaceae</taxon>
        <taxon>PACMAD clade</taxon>
        <taxon>Arundinoideae</taxon>
        <taxon>Arundineae</taxon>
        <taxon>Arundo</taxon>
    </lineage>
</organism>
<protein>
    <submittedName>
        <fullName evidence="2">Uncharacterized protein</fullName>
    </submittedName>
</protein>
<sequence length="291" mass="31181">MDDVLPSGVGPNLLLGYLRHWDLMMASNRKSIDEHIALLKWSSTPNDEKTVIYLEMLEDKYSPRIDLQENGNDNVILGFGVENVSLFQKITAVVGPEQKEIAPQHILLCLTGEGKLVIYYLARILDPSDLPHTTLPTIEDSYGEKQMSLITVSEKECTPSVTSSVSKSILSEHGAEPASAQTGNNQQGSMDVKNSSSVSKTQETIGSSYFISSDKKPLNTKQVNVTPPHAPAPSLVTGNTKPGISFSFSTVYNVGTDPTRSNASSALAPSLQPSSSSSVNSQLGIGGLDSA</sequence>
<dbReference type="PANTHER" id="PTHR34418">
    <property type="entry name" value="NUCLEAR PORE COMPLEX PROTEIN NUP214 ISOFORM X1"/>
    <property type="match status" value="1"/>
</dbReference>
<reference evidence="2" key="2">
    <citation type="journal article" date="2015" name="Data Brief">
        <title>Shoot transcriptome of the giant reed, Arundo donax.</title>
        <authorList>
            <person name="Barrero R.A."/>
            <person name="Guerrero F.D."/>
            <person name="Moolhuijzen P."/>
            <person name="Goolsby J.A."/>
            <person name="Tidwell J."/>
            <person name="Bellgard S.E."/>
            <person name="Bellgard M.I."/>
        </authorList>
    </citation>
    <scope>NUCLEOTIDE SEQUENCE</scope>
    <source>
        <tissue evidence="2">Shoot tissue taken approximately 20 cm above the soil surface</tissue>
    </source>
</reference>
<dbReference type="InterPro" id="IPR044694">
    <property type="entry name" value="NUP214"/>
</dbReference>
<feature type="compositionally biased region" description="Polar residues" evidence="1">
    <location>
        <begin position="179"/>
        <end position="200"/>
    </location>
</feature>
<dbReference type="GO" id="GO:0017056">
    <property type="term" value="F:structural constituent of nuclear pore"/>
    <property type="evidence" value="ECO:0007669"/>
    <property type="project" value="InterPro"/>
</dbReference>
<feature type="compositionally biased region" description="Low complexity" evidence="1">
    <location>
        <begin position="261"/>
        <end position="283"/>
    </location>
</feature>
<name>A0A0A9CUL0_ARUDO</name>
<dbReference type="GO" id="GO:0006405">
    <property type="term" value="P:RNA export from nucleus"/>
    <property type="evidence" value="ECO:0007669"/>
    <property type="project" value="InterPro"/>
</dbReference>
<accession>A0A0A9CUL0</accession>
<evidence type="ECO:0000313" key="2">
    <source>
        <dbReference type="EMBL" id="JAD79296.1"/>
    </source>
</evidence>
<proteinExistence type="predicted"/>
<dbReference type="EMBL" id="GBRH01218599">
    <property type="protein sequence ID" value="JAD79296.1"/>
    <property type="molecule type" value="Transcribed_RNA"/>
</dbReference>
<evidence type="ECO:0000256" key="1">
    <source>
        <dbReference type="SAM" id="MobiDB-lite"/>
    </source>
</evidence>
<dbReference type="AlphaFoldDB" id="A0A0A9CUL0"/>
<reference evidence="2" key="1">
    <citation type="submission" date="2014-09" db="EMBL/GenBank/DDBJ databases">
        <authorList>
            <person name="Magalhaes I.L.F."/>
            <person name="Oliveira U."/>
            <person name="Santos F.R."/>
            <person name="Vidigal T.H.D.A."/>
            <person name="Brescovit A.D."/>
            <person name="Santos A.J."/>
        </authorList>
    </citation>
    <scope>NUCLEOTIDE SEQUENCE</scope>
    <source>
        <tissue evidence="2">Shoot tissue taken approximately 20 cm above the soil surface</tissue>
    </source>
</reference>
<feature type="region of interest" description="Disordered" evidence="1">
    <location>
        <begin position="259"/>
        <end position="291"/>
    </location>
</feature>
<dbReference type="PANTHER" id="PTHR34418:SF3">
    <property type="entry name" value="NUCLEAR PORE COMPLEX PROTEIN NUP214"/>
    <property type="match status" value="1"/>
</dbReference>
<feature type="region of interest" description="Disordered" evidence="1">
    <location>
        <begin position="163"/>
        <end position="200"/>
    </location>
</feature>